<comment type="caution">
    <text evidence="2">The sequence shown here is derived from an EMBL/GenBank/DDBJ whole genome shotgun (WGS) entry which is preliminary data.</text>
</comment>
<organism evidence="2 3">
    <name type="scientific">Deinococcus cellulosilyticus (strain DSM 18568 / NBRC 106333 / KACC 11606 / 5516J-15)</name>
    <dbReference type="NCBI Taxonomy" id="1223518"/>
    <lineage>
        <taxon>Bacteria</taxon>
        <taxon>Thermotogati</taxon>
        <taxon>Deinococcota</taxon>
        <taxon>Deinococci</taxon>
        <taxon>Deinococcales</taxon>
        <taxon>Deinococcaceae</taxon>
        <taxon>Deinococcus</taxon>
    </lineage>
</organism>
<dbReference type="RefSeq" id="WP_146891255.1">
    <property type="nucleotide sequence ID" value="NZ_BJXB01000046.1"/>
</dbReference>
<evidence type="ECO:0000313" key="2">
    <source>
        <dbReference type="EMBL" id="GEM49861.1"/>
    </source>
</evidence>
<keyword evidence="3" id="KW-1185">Reference proteome</keyword>
<evidence type="ECO:0000313" key="3">
    <source>
        <dbReference type="Proteomes" id="UP000321306"/>
    </source>
</evidence>
<dbReference type="EMBL" id="BJXB01000046">
    <property type="protein sequence ID" value="GEM49861.1"/>
    <property type="molecule type" value="Genomic_DNA"/>
</dbReference>
<protein>
    <submittedName>
        <fullName evidence="2">Uncharacterized protein</fullName>
    </submittedName>
</protein>
<feature type="chain" id="PRO_5021799210" evidence="1">
    <location>
        <begin position="23"/>
        <end position="188"/>
    </location>
</feature>
<name>A0A511NBW8_DEIC1</name>
<reference evidence="2 3" key="1">
    <citation type="submission" date="2019-07" db="EMBL/GenBank/DDBJ databases">
        <title>Whole genome shotgun sequence of Deinococcus cellulosilyticus NBRC 106333.</title>
        <authorList>
            <person name="Hosoyama A."/>
            <person name="Uohara A."/>
            <person name="Ohji S."/>
            <person name="Ichikawa N."/>
        </authorList>
    </citation>
    <scope>NUCLEOTIDE SEQUENCE [LARGE SCALE GENOMIC DNA]</scope>
    <source>
        <strain evidence="2 3">NBRC 106333</strain>
    </source>
</reference>
<dbReference type="Proteomes" id="UP000321306">
    <property type="component" value="Unassembled WGS sequence"/>
</dbReference>
<proteinExistence type="predicted"/>
<gene>
    <name evidence="2" type="ORF">DC3_54960</name>
</gene>
<feature type="signal peptide" evidence="1">
    <location>
        <begin position="1"/>
        <end position="22"/>
    </location>
</feature>
<accession>A0A511NBW8</accession>
<keyword evidence="1" id="KW-0732">Signal</keyword>
<evidence type="ECO:0000256" key="1">
    <source>
        <dbReference type="SAM" id="SignalP"/>
    </source>
</evidence>
<dbReference type="OrthoDB" id="7950111at2"/>
<sequence>MLLKPLSFLLLAGLLGSGLSQKARTYYDGLDFSTPQKTTSLFLQAYQKSDYLTVFYCLSPRAQQAWASHLMAFDFTQILRGSGTDIVKASGILDAPEESEVMLDLSLQFDRVMLAAEQLQGLPFQLKASNIQNSKVQGTTATLQAQNAVVPRQLTFKLTRLKNARWKIDQVLFSGSRPNVLPWGVGTD</sequence>
<dbReference type="AlphaFoldDB" id="A0A511NBW8"/>